<evidence type="ECO:0000313" key="2">
    <source>
        <dbReference type="Proteomes" id="UP000075288"/>
    </source>
</evidence>
<reference evidence="1 2" key="1">
    <citation type="submission" date="2016-01" db="EMBL/GenBank/DDBJ databases">
        <title>Genome Sequences of Twelve Sporeforming Bacillus Species Isolated from Foods.</title>
        <authorList>
            <person name="Berendsen E.M."/>
            <person name="Wells-Bennik M.H."/>
            <person name="Krawcyk A.O."/>
            <person name="De Jong A."/>
            <person name="Holsappel S."/>
            <person name="Eijlander R.T."/>
            <person name="Kuipers O.P."/>
        </authorList>
    </citation>
    <scope>NUCLEOTIDE SEQUENCE [LARGE SCALE GENOMIC DNA]</scope>
    <source>
        <strain evidence="1 2">B4098</strain>
    </source>
</reference>
<dbReference type="AlphaFoldDB" id="A0A150JWJ5"/>
<organism evidence="1 2">
    <name type="scientific">Heyndrickxia coagulans</name>
    <name type="common">Weizmannia coagulans</name>
    <dbReference type="NCBI Taxonomy" id="1398"/>
    <lineage>
        <taxon>Bacteria</taxon>
        <taxon>Bacillati</taxon>
        <taxon>Bacillota</taxon>
        <taxon>Bacilli</taxon>
        <taxon>Bacillales</taxon>
        <taxon>Bacillaceae</taxon>
        <taxon>Heyndrickxia</taxon>
    </lineage>
</organism>
<accession>A0A150JWJ5</accession>
<dbReference type="EMBL" id="LQYG01000069">
    <property type="protein sequence ID" value="KYC61428.1"/>
    <property type="molecule type" value="Genomic_DNA"/>
</dbReference>
<sequence length="53" mass="6238">MYRKEPWKMKPLSSTAAVKPKTKMKYPLHITSEIGELKTVRKNLFVAGWLYQN</sequence>
<comment type="caution">
    <text evidence="1">The sequence shown here is derived from an EMBL/GenBank/DDBJ whole genome shotgun (WGS) entry which is preliminary data.</text>
</comment>
<evidence type="ECO:0000313" key="1">
    <source>
        <dbReference type="EMBL" id="KYC61428.1"/>
    </source>
</evidence>
<dbReference type="Proteomes" id="UP000075288">
    <property type="component" value="Unassembled WGS sequence"/>
</dbReference>
<name>A0A150JWJ5_HEYCO</name>
<gene>
    <name evidence="1" type="ORF">B4098_1983</name>
</gene>
<protein>
    <submittedName>
        <fullName evidence="1">Uncharacterized protein</fullName>
    </submittedName>
</protein>
<proteinExistence type="predicted"/>
<dbReference type="PATRIC" id="fig|1398.26.peg.161"/>